<dbReference type="RefSeq" id="WP_003986239.1">
    <property type="nucleotide sequence ID" value="NZ_CP094298.1"/>
</dbReference>
<reference evidence="2 3" key="1">
    <citation type="submission" date="2022-03" db="EMBL/GenBank/DDBJ databases">
        <title>Complete genome of Streptomyces rimosus ssp. rimosus R7 (=ATCC 10970).</title>
        <authorList>
            <person name="Beganovic S."/>
            <person name="Ruckert C."/>
            <person name="Busche T."/>
            <person name="Kalinowski J."/>
            <person name="Wittmann C."/>
        </authorList>
    </citation>
    <scope>NUCLEOTIDE SEQUENCE [LARGE SCALE GENOMIC DNA]</scope>
    <source>
        <strain evidence="2 3">R7</strain>
    </source>
</reference>
<dbReference type="EMBL" id="CP094298">
    <property type="protein sequence ID" value="UNZ04256.1"/>
    <property type="molecule type" value="Genomic_DNA"/>
</dbReference>
<organism evidence="2 3">
    <name type="scientific">Streptomyces rimosus subsp. rimosus</name>
    <dbReference type="NCBI Taxonomy" id="132474"/>
    <lineage>
        <taxon>Bacteria</taxon>
        <taxon>Bacillati</taxon>
        <taxon>Actinomycetota</taxon>
        <taxon>Actinomycetes</taxon>
        <taxon>Kitasatosporales</taxon>
        <taxon>Streptomycetaceae</taxon>
        <taxon>Streptomyces</taxon>
    </lineage>
</organism>
<dbReference type="SMART" id="SM00943">
    <property type="entry name" value="Prim-Pol"/>
    <property type="match status" value="1"/>
</dbReference>
<keyword evidence="3" id="KW-1185">Reference proteome</keyword>
<evidence type="ECO:0000313" key="2">
    <source>
        <dbReference type="EMBL" id="UNZ04256.1"/>
    </source>
</evidence>
<dbReference type="CDD" id="cd04859">
    <property type="entry name" value="Prim_Pol"/>
    <property type="match status" value="1"/>
</dbReference>
<dbReference type="Pfam" id="PF09250">
    <property type="entry name" value="Prim-Pol"/>
    <property type="match status" value="1"/>
</dbReference>
<proteinExistence type="predicted"/>
<dbReference type="GeneID" id="66856651"/>
<dbReference type="Proteomes" id="UP000829494">
    <property type="component" value="Chromosome"/>
</dbReference>
<name>A0ABY3Z1T6_STRRM</name>
<dbReference type="SUPFAM" id="SSF56747">
    <property type="entry name" value="Prim-pol domain"/>
    <property type="match status" value="1"/>
</dbReference>
<gene>
    <name evidence="2" type="ORF">SRIMR7_19040</name>
</gene>
<feature type="domain" description="DNA primase/polymerase bifunctional N-terminal" evidence="1">
    <location>
        <begin position="18"/>
        <end position="196"/>
    </location>
</feature>
<accession>A0ABY3Z1T6</accession>
<evidence type="ECO:0000313" key="3">
    <source>
        <dbReference type="Proteomes" id="UP000829494"/>
    </source>
</evidence>
<dbReference type="InterPro" id="IPR015330">
    <property type="entry name" value="DNA_primase/pol_bifunc_N"/>
</dbReference>
<sequence>MSAPLTMDLPQVPLLAAALAAADRGWHVHPLRPGAKTPALHGEERCPRTGECAGGHRKWEQRATTDPTRIERCWTHAPYNVGIATGPAGLLVVDLDMPKDKDEKGAPDGANCFLALCERAGQPWPTTYTVRSARGGQHLYFAAPDGVRLHNTAGKLGALIDTRAWGGYVVAAGSTTATGDYHVVADAPVADLPAWLLAALTPPPRARGPVTLPSPGRAGAYAQAALRNETDSVRHAPEGTRNRTLVRAARALGRLVASGDLPHAVVEEALNGAGEAAGLTERECRPAVTSALNWSISHNGGTAA</sequence>
<evidence type="ECO:0000259" key="1">
    <source>
        <dbReference type="SMART" id="SM00943"/>
    </source>
</evidence>
<protein>
    <recommendedName>
        <fullName evidence="1">DNA primase/polymerase bifunctional N-terminal domain-containing protein</fullName>
    </recommendedName>
</protein>